<dbReference type="EMBL" id="JAULSW010000002">
    <property type="protein sequence ID" value="KAK3391098.1"/>
    <property type="molecule type" value="Genomic_DNA"/>
</dbReference>
<evidence type="ECO:0000313" key="3">
    <source>
        <dbReference type="EMBL" id="KAK3391098.1"/>
    </source>
</evidence>
<organism evidence="3 4">
    <name type="scientific">Podospora didyma</name>
    <dbReference type="NCBI Taxonomy" id="330526"/>
    <lineage>
        <taxon>Eukaryota</taxon>
        <taxon>Fungi</taxon>
        <taxon>Dikarya</taxon>
        <taxon>Ascomycota</taxon>
        <taxon>Pezizomycotina</taxon>
        <taxon>Sordariomycetes</taxon>
        <taxon>Sordariomycetidae</taxon>
        <taxon>Sordariales</taxon>
        <taxon>Podosporaceae</taxon>
        <taxon>Podospora</taxon>
    </lineage>
</organism>
<reference evidence="3" key="2">
    <citation type="submission" date="2023-06" db="EMBL/GenBank/DDBJ databases">
        <authorList>
            <consortium name="Lawrence Berkeley National Laboratory"/>
            <person name="Haridas S."/>
            <person name="Hensen N."/>
            <person name="Bonometti L."/>
            <person name="Westerberg I."/>
            <person name="Brannstrom I.O."/>
            <person name="Guillou S."/>
            <person name="Cros-Aarteil S."/>
            <person name="Calhoun S."/>
            <person name="Kuo A."/>
            <person name="Mondo S."/>
            <person name="Pangilinan J."/>
            <person name="Riley R."/>
            <person name="LaButti K."/>
            <person name="Andreopoulos B."/>
            <person name="Lipzen A."/>
            <person name="Chen C."/>
            <person name="Yanf M."/>
            <person name="Daum C."/>
            <person name="Ng V."/>
            <person name="Clum A."/>
            <person name="Steindorff A."/>
            <person name="Ohm R."/>
            <person name="Martin F."/>
            <person name="Silar P."/>
            <person name="Natvig D."/>
            <person name="Lalanne C."/>
            <person name="Gautier V."/>
            <person name="Ament-velasquez S.L."/>
            <person name="Kruys A."/>
            <person name="Hutchinson M.I."/>
            <person name="Powell A.J."/>
            <person name="Barry K."/>
            <person name="Miller A.N."/>
            <person name="Grigoriev I.V."/>
            <person name="Debuchy R."/>
            <person name="Gladieux P."/>
            <person name="Thoren M.H."/>
            <person name="Johannesson H."/>
        </authorList>
    </citation>
    <scope>NUCLEOTIDE SEQUENCE</scope>
    <source>
        <strain evidence="3">CBS 232.78</strain>
    </source>
</reference>
<evidence type="ECO:0000313" key="4">
    <source>
        <dbReference type="Proteomes" id="UP001285441"/>
    </source>
</evidence>
<dbReference type="Pfam" id="PF20237">
    <property type="entry name" value="DUF6594"/>
    <property type="match status" value="1"/>
</dbReference>
<feature type="transmembrane region" description="Helical" evidence="1">
    <location>
        <begin position="220"/>
        <end position="240"/>
    </location>
</feature>
<dbReference type="InterPro" id="IPR046529">
    <property type="entry name" value="DUF6594"/>
</dbReference>
<evidence type="ECO:0000256" key="1">
    <source>
        <dbReference type="SAM" id="Phobius"/>
    </source>
</evidence>
<dbReference type="PANTHER" id="PTHR34502">
    <property type="entry name" value="DUF6594 DOMAIN-CONTAINING PROTEIN-RELATED"/>
    <property type="match status" value="1"/>
</dbReference>
<feature type="transmembrane region" description="Helical" evidence="1">
    <location>
        <begin position="246"/>
        <end position="264"/>
    </location>
</feature>
<accession>A0AAE0P0E1</accession>
<sequence length="296" mass="33515">MKPIRSYLPLWRPSKPVPEGETETTKIEEYRQGYPRFTALVSAHDPFFLCRRFKKLRARLLLLKQDKLVALEQSLERVDRDESCPLFLGKARSDGNQDRASILSEIETCLEDYDKFAERTARMLGFGPAHKRDIESLQNWVDGMGCIARQETAYLSQGQDELACLAPESDQALLQLETWVEDKLVRFYPGFRKSRFHNVSTDPNVIIYCGPWIKRTAKGLLLFLITLLLLMPVVICNLIDATSVRIIVVMACTISYLLILFALTRSKTMDLVLAGATYATVLIVFVSGTSGIQAQS</sequence>
<keyword evidence="1" id="KW-0472">Membrane</keyword>
<dbReference type="PANTHER" id="PTHR34502:SF3">
    <property type="entry name" value="DUF6594 DOMAIN-CONTAINING PROTEIN"/>
    <property type="match status" value="1"/>
</dbReference>
<dbReference type="AlphaFoldDB" id="A0AAE0P0E1"/>
<proteinExistence type="predicted"/>
<protein>
    <recommendedName>
        <fullName evidence="2">DUF6594 domain-containing protein</fullName>
    </recommendedName>
</protein>
<dbReference type="Proteomes" id="UP001285441">
    <property type="component" value="Unassembled WGS sequence"/>
</dbReference>
<gene>
    <name evidence="3" type="ORF">B0H63DRAFT_467254</name>
</gene>
<keyword evidence="1" id="KW-0812">Transmembrane</keyword>
<name>A0AAE0P0E1_9PEZI</name>
<evidence type="ECO:0000259" key="2">
    <source>
        <dbReference type="Pfam" id="PF20237"/>
    </source>
</evidence>
<feature type="domain" description="DUF6594" evidence="2">
    <location>
        <begin position="34"/>
        <end position="282"/>
    </location>
</feature>
<feature type="transmembrane region" description="Helical" evidence="1">
    <location>
        <begin position="271"/>
        <end position="292"/>
    </location>
</feature>
<keyword evidence="4" id="KW-1185">Reference proteome</keyword>
<comment type="caution">
    <text evidence="3">The sequence shown here is derived from an EMBL/GenBank/DDBJ whole genome shotgun (WGS) entry which is preliminary data.</text>
</comment>
<reference evidence="3" key="1">
    <citation type="journal article" date="2023" name="Mol. Phylogenet. Evol.">
        <title>Genome-scale phylogeny and comparative genomics of the fungal order Sordariales.</title>
        <authorList>
            <person name="Hensen N."/>
            <person name="Bonometti L."/>
            <person name="Westerberg I."/>
            <person name="Brannstrom I.O."/>
            <person name="Guillou S."/>
            <person name="Cros-Aarteil S."/>
            <person name="Calhoun S."/>
            <person name="Haridas S."/>
            <person name="Kuo A."/>
            <person name="Mondo S."/>
            <person name="Pangilinan J."/>
            <person name="Riley R."/>
            <person name="LaButti K."/>
            <person name="Andreopoulos B."/>
            <person name="Lipzen A."/>
            <person name="Chen C."/>
            <person name="Yan M."/>
            <person name="Daum C."/>
            <person name="Ng V."/>
            <person name="Clum A."/>
            <person name="Steindorff A."/>
            <person name="Ohm R.A."/>
            <person name="Martin F."/>
            <person name="Silar P."/>
            <person name="Natvig D.O."/>
            <person name="Lalanne C."/>
            <person name="Gautier V."/>
            <person name="Ament-Velasquez S.L."/>
            <person name="Kruys A."/>
            <person name="Hutchinson M.I."/>
            <person name="Powell A.J."/>
            <person name="Barry K."/>
            <person name="Miller A.N."/>
            <person name="Grigoriev I.V."/>
            <person name="Debuchy R."/>
            <person name="Gladieux P."/>
            <person name="Hiltunen Thoren M."/>
            <person name="Johannesson H."/>
        </authorList>
    </citation>
    <scope>NUCLEOTIDE SEQUENCE</scope>
    <source>
        <strain evidence="3">CBS 232.78</strain>
    </source>
</reference>
<keyword evidence="1" id="KW-1133">Transmembrane helix</keyword>